<dbReference type="PROSITE" id="PS51257">
    <property type="entry name" value="PROKAR_LIPOPROTEIN"/>
    <property type="match status" value="1"/>
</dbReference>
<keyword evidence="2 3" id="KW-0040">ANK repeat</keyword>
<name>A0A9X1B4Z2_9GAMM</name>
<evidence type="ECO:0000256" key="4">
    <source>
        <dbReference type="SAM" id="MobiDB-lite"/>
    </source>
</evidence>
<organism evidence="5 6">
    <name type="scientific">Lamprobacter modestohalophilus</name>
    <dbReference type="NCBI Taxonomy" id="1064514"/>
    <lineage>
        <taxon>Bacteria</taxon>
        <taxon>Pseudomonadati</taxon>
        <taxon>Pseudomonadota</taxon>
        <taxon>Gammaproteobacteria</taxon>
        <taxon>Chromatiales</taxon>
        <taxon>Chromatiaceae</taxon>
        <taxon>Lamprobacter</taxon>
    </lineage>
</organism>
<feature type="repeat" description="ANK" evidence="3">
    <location>
        <begin position="62"/>
        <end position="91"/>
    </location>
</feature>
<dbReference type="SMART" id="SM00248">
    <property type="entry name" value="ANK"/>
    <property type="match status" value="4"/>
</dbReference>
<proteinExistence type="predicted"/>
<evidence type="ECO:0008006" key="7">
    <source>
        <dbReference type="Google" id="ProtNLM"/>
    </source>
</evidence>
<dbReference type="AlphaFoldDB" id="A0A9X1B4Z2"/>
<feature type="repeat" description="ANK" evidence="3">
    <location>
        <begin position="92"/>
        <end position="124"/>
    </location>
</feature>
<evidence type="ECO:0000313" key="6">
    <source>
        <dbReference type="Proteomes" id="UP001138768"/>
    </source>
</evidence>
<dbReference type="Proteomes" id="UP001138768">
    <property type="component" value="Unassembled WGS sequence"/>
</dbReference>
<sequence>MTIKTSSTIAAVLLLIGCSETSDPQQQAEALLSGAETGDVSTVERLLGSRVDANVRNSCQWTPLMMAAVHGHVETVERLLAAGADVDAVDQGGYTALLLAASNNHTAVMQQLLAQGAMIDAKEQTQGYTPLIWAAHRGHQEAVALLLERGADTTLPDFEAKTAADHAREQGHGQILELLKPKTASMESGPSSGPSSDSSRSAS</sequence>
<keyword evidence="1" id="KW-0677">Repeat</keyword>
<keyword evidence="6" id="KW-1185">Reference proteome</keyword>
<dbReference type="PANTHER" id="PTHR24171">
    <property type="entry name" value="ANKYRIN REPEAT DOMAIN-CONTAINING PROTEIN 39-RELATED"/>
    <property type="match status" value="1"/>
</dbReference>
<dbReference type="Pfam" id="PF00023">
    <property type="entry name" value="Ank"/>
    <property type="match status" value="1"/>
</dbReference>
<dbReference type="Gene3D" id="1.25.40.20">
    <property type="entry name" value="Ankyrin repeat-containing domain"/>
    <property type="match status" value="1"/>
</dbReference>
<feature type="repeat" description="ANK" evidence="3">
    <location>
        <begin position="126"/>
        <end position="158"/>
    </location>
</feature>
<dbReference type="InterPro" id="IPR036770">
    <property type="entry name" value="Ankyrin_rpt-contain_sf"/>
</dbReference>
<feature type="compositionally biased region" description="Low complexity" evidence="4">
    <location>
        <begin position="184"/>
        <end position="203"/>
    </location>
</feature>
<evidence type="ECO:0000256" key="1">
    <source>
        <dbReference type="ARBA" id="ARBA00022737"/>
    </source>
</evidence>
<evidence type="ECO:0000313" key="5">
    <source>
        <dbReference type="EMBL" id="MBK1619544.1"/>
    </source>
</evidence>
<gene>
    <name evidence="5" type="ORF">CKO42_14075</name>
</gene>
<evidence type="ECO:0000256" key="3">
    <source>
        <dbReference type="PROSITE-ProRule" id="PRU00023"/>
    </source>
</evidence>
<dbReference type="PROSITE" id="PS50297">
    <property type="entry name" value="ANK_REP_REGION"/>
    <property type="match status" value="3"/>
</dbReference>
<dbReference type="RefSeq" id="WP_200245030.1">
    <property type="nucleotide sequence ID" value="NZ_NRRY01000022.1"/>
</dbReference>
<protein>
    <recommendedName>
        <fullName evidence="7">Ankyrin repeat domain-containing protein</fullName>
    </recommendedName>
</protein>
<dbReference type="Pfam" id="PF12796">
    <property type="entry name" value="Ank_2"/>
    <property type="match status" value="1"/>
</dbReference>
<comment type="caution">
    <text evidence="5">The sequence shown here is derived from an EMBL/GenBank/DDBJ whole genome shotgun (WGS) entry which is preliminary data.</text>
</comment>
<dbReference type="SUPFAM" id="SSF48403">
    <property type="entry name" value="Ankyrin repeat"/>
    <property type="match status" value="1"/>
</dbReference>
<dbReference type="InterPro" id="IPR002110">
    <property type="entry name" value="Ankyrin_rpt"/>
</dbReference>
<evidence type="ECO:0000256" key="2">
    <source>
        <dbReference type="ARBA" id="ARBA00023043"/>
    </source>
</evidence>
<dbReference type="PROSITE" id="PS50088">
    <property type="entry name" value="ANK_REPEAT"/>
    <property type="match status" value="3"/>
</dbReference>
<feature type="region of interest" description="Disordered" evidence="4">
    <location>
        <begin position="179"/>
        <end position="203"/>
    </location>
</feature>
<accession>A0A9X1B4Z2</accession>
<reference evidence="5 6" key="1">
    <citation type="journal article" date="2020" name="Microorganisms">
        <title>Osmotic Adaptation and Compatible Solute Biosynthesis of Phototrophic Bacteria as Revealed from Genome Analyses.</title>
        <authorList>
            <person name="Imhoff J.F."/>
            <person name="Rahn T."/>
            <person name="Kunzel S."/>
            <person name="Keller A."/>
            <person name="Neulinger S.C."/>
        </authorList>
    </citation>
    <scope>NUCLEOTIDE SEQUENCE [LARGE SCALE GENOMIC DNA]</scope>
    <source>
        <strain evidence="5 6">DSM 25653</strain>
    </source>
</reference>
<dbReference type="EMBL" id="NRRY01000022">
    <property type="protein sequence ID" value="MBK1619544.1"/>
    <property type="molecule type" value="Genomic_DNA"/>
</dbReference>